<dbReference type="Gene3D" id="1.10.8.60">
    <property type="match status" value="1"/>
</dbReference>
<evidence type="ECO:0000313" key="7">
    <source>
        <dbReference type="EMBL" id="CAE4642466.1"/>
    </source>
</evidence>
<keyword evidence="3" id="KW-0496">Mitochondrion</keyword>
<feature type="compositionally biased region" description="Low complexity" evidence="5">
    <location>
        <begin position="554"/>
        <end position="569"/>
    </location>
</feature>
<dbReference type="InterPro" id="IPR041569">
    <property type="entry name" value="AAA_lid_3"/>
</dbReference>
<dbReference type="EMBL" id="HBNS01043145">
    <property type="protein sequence ID" value="CAE4642466.1"/>
    <property type="molecule type" value="Transcribed_RNA"/>
</dbReference>
<gene>
    <name evidence="7" type="ORF">DBRI00130_LOCUS33514</name>
</gene>
<proteinExistence type="predicted"/>
<dbReference type="GO" id="GO:0016887">
    <property type="term" value="F:ATP hydrolysis activity"/>
    <property type="evidence" value="ECO:0007669"/>
    <property type="project" value="InterPro"/>
</dbReference>
<dbReference type="Pfam" id="PF17862">
    <property type="entry name" value="AAA_lid_3"/>
    <property type="match status" value="1"/>
</dbReference>
<evidence type="ECO:0000256" key="3">
    <source>
        <dbReference type="ARBA" id="ARBA00022787"/>
    </source>
</evidence>
<dbReference type="Gene3D" id="3.40.50.300">
    <property type="entry name" value="P-loop containing nucleotide triphosphate hydrolases"/>
    <property type="match status" value="1"/>
</dbReference>
<evidence type="ECO:0000256" key="5">
    <source>
        <dbReference type="SAM" id="MobiDB-lite"/>
    </source>
</evidence>
<feature type="region of interest" description="Disordered" evidence="5">
    <location>
        <begin position="1227"/>
        <end position="1248"/>
    </location>
</feature>
<feature type="compositionally biased region" description="Low complexity" evidence="5">
    <location>
        <begin position="329"/>
        <end position="343"/>
    </location>
</feature>
<feature type="region of interest" description="Disordered" evidence="5">
    <location>
        <begin position="829"/>
        <end position="852"/>
    </location>
</feature>
<feature type="compositionally biased region" description="Acidic residues" evidence="5">
    <location>
        <begin position="602"/>
        <end position="621"/>
    </location>
</feature>
<dbReference type="SUPFAM" id="SSF52540">
    <property type="entry name" value="P-loop containing nucleoside triphosphate hydrolases"/>
    <property type="match status" value="1"/>
</dbReference>
<feature type="region of interest" description="Disordered" evidence="5">
    <location>
        <begin position="323"/>
        <end position="348"/>
    </location>
</feature>
<dbReference type="InterPro" id="IPR003959">
    <property type="entry name" value="ATPase_AAA_core"/>
</dbReference>
<name>A0A7S4SDR0_9STRA</name>
<evidence type="ECO:0000256" key="2">
    <source>
        <dbReference type="ARBA" id="ARBA00022741"/>
    </source>
</evidence>
<evidence type="ECO:0000259" key="6">
    <source>
        <dbReference type="SMART" id="SM00382"/>
    </source>
</evidence>
<comment type="subcellular location">
    <subcellularLocation>
        <location evidence="1">Mitochondrion outer membrane</location>
        <topology evidence="1">Single-pass membrane protein</topology>
    </subcellularLocation>
</comment>
<evidence type="ECO:0000256" key="1">
    <source>
        <dbReference type="ARBA" id="ARBA00004572"/>
    </source>
</evidence>
<dbReference type="InterPro" id="IPR051701">
    <property type="entry name" value="Mito_OM_Translocase_MSP1"/>
</dbReference>
<feature type="compositionally biased region" description="Low complexity" evidence="5">
    <location>
        <begin position="508"/>
        <end position="521"/>
    </location>
</feature>
<feature type="compositionally biased region" description="Basic and acidic residues" evidence="5">
    <location>
        <begin position="622"/>
        <end position="637"/>
    </location>
</feature>
<keyword evidence="3" id="KW-0472">Membrane</keyword>
<protein>
    <recommendedName>
        <fullName evidence="6">AAA+ ATPase domain-containing protein</fullName>
    </recommendedName>
</protein>
<dbReference type="GO" id="GO:0005741">
    <property type="term" value="C:mitochondrial outer membrane"/>
    <property type="evidence" value="ECO:0007669"/>
    <property type="project" value="UniProtKB-SubCell"/>
</dbReference>
<feature type="compositionally biased region" description="Polar residues" evidence="5">
    <location>
        <begin position="522"/>
        <end position="531"/>
    </location>
</feature>
<dbReference type="PANTHER" id="PTHR45644">
    <property type="entry name" value="AAA ATPASE, PUTATIVE (AFU_ORTHOLOGUE AFUA_2G12920)-RELATED-RELATED"/>
    <property type="match status" value="1"/>
</dbReference>
<dbReference type="PANTHER" id="PTHR45644:SF56">
    <property type="entry name" value="AAA ATPASE, PUTATIVE (AFU_ORTHOLOGUE AFUA_2G12920)-RELATED"/>
    <property type="match status" value="1"/>
</dbReference>
<accession>A0A7S4SDR0</accession>
<keyword evidence="2" id="KW-0547">Nucleotide-binding</keyword>
<dbReference type="Pfam" id="PF00004">
    <property type="entry name" value="AAA"/>
    <property type="match status" value="1"/>
</dbReference>
<feature type="compositionally biased region" description="Basic residues" evidence="5">
    <location>
        <begin position="673"/>
        <end position="684"/>
    </location>
</feature>
<feature type="compositionally biased region" description="Acidic residues" evidence="5">
    <location>
        <begin position="570"/>
        <end position="595"/>
    </location>
</feature>
<feature type="domain" description="AAA+ ATPase" evidence="6">
    <location>
        <begin position="1012"/>
        <end position="1159"/>
    </location>
</feature>
<organism evidence="7">
    <name type="scientific">Ditylum brightwellii</name>
    <dbReference type="NCBI Taxonomy" id="49249"/>
    <lineage>
        <taxon>Eukaryota</taxon>
        <taxon>Sar</taxon>
        <taxon>Stramenopiles</taxon>
        <taxon>Ochrophyta</taxon>
        <taxon>Bacillariophyta</taxon>
        <taxon>Mediophyceae</taxon>
        <taxon>Lithodesmiophycidae</taxon>
        <taxon>Lithodesmiales</taxon>
        <taxon>Lithodesmiaceae</taxon>
        <taxon>Ditylum</taxon>
    </lineage>
</organism>
<feature type="region of interest" description="Disordered" evidence="5">
    <location>
        <begin position="483"/>
        <end position="726"/>
    </location>
</feature>
<dbReference type="SMART" id="SM00382">
    <property type="entry name" value="AAA"/>
    <property type="match status" value="1"/>
</dbReference>
<reference evidence="7" key="1">
    <citation type="submission" date="2021-01" db="EMBL/GenBank/DDBJ databases">
        <authorList>
            <person name="Corre E."/>
            <person name="Pelletier E."/>
            <person name="Niang G."/>
            <person name="Scheremetjew M."/>
            <person name="Finn R."/>
            <person name="Kale V."/>
            <person name="Holt S."/>
            <person name="Cochrane G."/>
            <person name="Meng A."/>
            <person name="Brown T."/>
            <person name="Cohen L."/>
        </authorList>
    </citation>
    <scope>NUCLEOTIDE SEQUENCE</scope>
    <source>
        <strain evidence="7">GSO104</strain>
    </source>
</reference>
<feature type="compositionally biased region" description="Basic and acidic residues" evidence="5">
    <location>
        <begin position="697"/>
        <end position="713"/>
    </location>
</feature>
<feature type="compositionally biased region" description="Basic and acidic residues" evidence="5">
    <location>
        <begin position="648"/>
        <end position="672"/>
    </location>
</feature>
<keyword evidence="3" id="KW-1000">Mitochondrion outer membrane</keyword>
<dbReference type="InterPro" id="IPR003593">
    <property type="entry name" value="AAA+_ATPase"/>
</dbReference>
<sequence>MSMQETIAMSLAHSLNNGLLLLDDDALSSVRQSLLSNTSPLLKLQPNDVKLRPANLIAHLLKLANEGKVMRERLMKNGGETTCGKISCRMDRDVALGLEDVHDTLVVESLKFMKEEEESWYNNNNDEERNKEATIPKPLPLVLFLRTENSHSILKSKSAVEFLAKECVNSQSIHLLVLGKGIDASTVSLPSSLEDHDDHSSSSNFQRLQRQSNNIRMNMPMSQQPPPYSPPASAFTASNQFPPFTTPTPSPHIPSQQTGPGPFHFNQQNINASGINDPEGSRRFNIFLARTVDANGLPSIMGAIAPPGAGNLFPQMMAAAAQEHRLRMSQLQEQDQSSSSSSQDTTNKVQEMKWHELLSQQIHNGNSHTSTTTPTSPHFFNATIGADIPYDQPAPPEVVQQAVQQAMAGVIERLAQVHNENESSSSSESQGASSLSPNLSTAFAQVLSNQNLRKGIAENLSRAAPALVDPRCQGVMLSVYVPPGPEHPNRGMMPGQQWSSQSNRSQKGSTRGAAAGSASSRQPSPLSQGVPSSTTSSSSTHKNRQMSGWLNKILSSSNTQNNSQTSTLNENEDDEEEEEEEAIDEYDKEEEEEDASMMTIDSNDDAESSVDSMESDNEEEYQESHEVEEVSDQKDVEGSFMDSSQSSEIHENEDVDVSEKEEKEQGTKEKRASKSSRKKKKRDRVRTLAAAASVLAAHEKSETSSETKAKDSTKQQQHQKQTAEQKIAKHLSRLQSLCRHIPLSSPTDPVRSRSWESWIIRERGAILFRKNKRLLSAEMAHRRLKLKLDAGTHGAGLILRQMLSVREVDLEEMEDVVRCAVEIEAGRSQRLQESPWEEDEEQTDGVVSKRAKSYPVDKSLEQLIMDDDDDNDNVVVVTQETEENNQSTSSYSTTKQQQQQQQVKIQYIHPSSIESALSLICRIGPSPSGSGGRTTAHGSAIQASHRSREDITALAADKHERALISQVVSPQDIGVTYDMIGGLFEVKELLRQSITYPLKFPHLYSEGIAKEAVKGVLLFGPPGTGKTMLAKAVATEGGASFLSVDASSVENKWLGESEKNAKAVFTLARRLAPCVIFIDEVDSLLSSREGSSDDSAHGTLTSVKTTMMSEWDGLNSGTNGKGEAGSDRVIVIGSTNRPFDLDEAVLRRFPRRILVDLPDLETRTEILEVTMAENRLDPSVNFTQIAEKLDGYTGSDIKEVCREAVVQISHEQARLLDQGYFVEENDIDDEDSSSSVPSGSGGTGGLQRLRPVTMKDFEKAMGKLKRSVSEKGRELARVWEWNDEYGEIKKQVKRDHLPQLMNMYL</sequence>
<feature type="region of interest" description="Disordered" evidence="5">
    <location>
        <begin position="927"/>
        <end position="947"/>
    </location>
</feature>
<dbReference type="GO" id="GO:0005524">
    <property type="term" value="F:ATP binding"/>
    <property type="evidence" value="ECO:0007669"/>
    <property type="project" value="UniProtKB-KW"/>
</dbReference>
<evidence type="ECO:0000256" key="4">
    <source>
        <dbReference type="ARBA" id="ARBA00022840"/>
    </source>
</evidence>
<feature type="compositionally biased region" description="Polar residues" evidence="5">
    <location>
        <begin position="496"/>
        <end position="507"/>
    </location>
</feature>
<keyword evidence="4" id="KW-0067">ATP-binding</keyword>
<dbReference type="InterPro" id="IPR027417">
    <property type="entry name" value="P-loop_NTPase"/>
</dbReference>